<dbReference type="Proteomes" id="UP000249396">
    <property type="component" value="Unassembled WGS sequence"/>
</dbReference>
<evidence type="ECO:0000313" key="1">
    <source>
        <dbReference type="EMBL" id="PZN81134.1"/>
    </source>
</evidence>
<dbReference type="Gene3D" id="2.160.20.10">
    <property type="entry name" value="Single-stranded right-handed beta-helix, Pectin lyase-like"/>
    <property type="match status" value="1"/>
</dbReference>
<dbReference type="AlphaFoldDB" id="A0A2W4T8V7"/>
<dbReference type="InterPro" id="IPR012334">
    <property type="entry name" value="Pectin_lyas_fold"/>
</dbReference>
<protein>
    <recommendedName>
        <fullName evidence="3">Pectate lyase superfamily protein domain-containing protein</fullName>
    </recommendedName>
</protein>
<proteinExistence type="predicted"/>
<sequence length="499" mass="54169">MRVLQLIFLLGLGITGEAFSIAHAVPIGQWKSGDQCPSSIPSTLSVNTFGALPNDAVDDSVAMQRAADFLCQCGSGKTLVYPAGHYDVKSHISHLAYNLKDWSIAYIGCKNVSIKGPSVVIDVFGDFRKEPDGVFDGITCGDPNAPVDSGATVQFAYASQYALAPIWIDHSNGVRLSGFEIDGHGQQTTMDVRYCYQEGHSHGIGITYTQNFSISNMNIHHMTVDGISLSSSSRDGSIDNVTVINSTLRSPLQDQQQRAPTGILEGGVAGLYVKNCIIDADKHMVYPSREKNGVGQVLYASPSFAAHLADMANDPSSFAQGVFRERKWFASTRLIQNTISGAATLLHTEGVLPLFYVWDNTFTGKHTSSSVKALAYPFFGYLSVWMGRAYDQESRSWADDVQFMGNRFFIPDSAPRHDLGAGTTGEMYFSGVNRFVDNQFITDRAANSATQALRITYDQTQLPTTVSADVFPSADSLYPVNYPAGQPIPLSAAKALNMP</sequence>
<organism evidence="1 2">
    <name type="scientific">Candidatus Methylumidiphilus alinenensis</name>
    <dbReference type="NCBI Taxonomy" id="2202197"/>
    <lineage>
        <taxon>Bacteria</taxon>
        <taxon>Pseudomonadati</taxon>
        <taxon>Pseudomonadota</taxon>
        <taxon>Gammaproteobacteria</taxon>
        <taxon>Methylococcales</taxon>
        <taxon>Candidatus Methylumidiphilus</taxon>
    </lineage>
</organism>
<accession>A0A2W4T8V7</accession>
<name>A0A2W4T8V7_9GAMM</name>
<dbReference type="SUPFAM" id="SSF51126">
    <property type="entry name" value="Pectin lyase-like"/>
    <property type="match status" value="1"/>
</dbReference>
<gene>
    <name evidence="1" type="ORF">DM484_08870</name>
</gene>
<evidence type="ECO:0008006" key="3">
    <source>
        <dbReference type="Google" id="ProtNLM"/>
    </source>
</evidence>
<evidence type="ECO:0000313" key="2">
    <source>
        <dbReference type="Proteomes" id="UP000249396"/>
    </source>
</evidence>
<comment type="caution">
    <text evidence="1">The sequence shown here is derived from an EMBL/GenBank/DDBJ whole genome shotgun (WGS) entry which is preliminary data.</text>
</comment>
<dbReference type="InterPro" id="IPR011050">
    <property type="entry name" value="Pectin_lyase_fold/virulence"/>
</dbReference>
<reference evidence="1 2" key="1">
    <citation type="journal article" date="2018" name="Aquat. Microb. Ecol.">
        <title>Gammaproteobacterial methanotrophs dominate.</title>
        <authorList>
            <person name="Rissanen A.J."/>
            <person name="Saarenheimo J."/>
            <person name="Tiirola M."/>
            <person name="Peura S."/>
            <person name="Aalto S.L."/>
            <person name="Karvinen A."/>
            <person name="Nykanen H."/>
        </authorList>
    </citation>
    <scope>NUCLEOTIDE SEQUENCE [LARGE SCALE GENOMIC DNA]</scope>
    <source>
        <strain evidence="1">AMbin10</strain>
    </source>
</reference>
<dbReference type="EMBL" id="QJPH01000275">
    <property type="protein sequence ID" value="PZN81134.1"/>
    <property type="molecule type" value="Genomic_DNA"/>
</dbReference>